<dbReference type="PROSITE" id="PS51704">
    <property type="entry name" value="GP_PDE"/>
    <property type="match status" value="1"/>
</dbReference>
<organism evidence="8 9">
    <name type="scientific">Nocardioides acrostichi</name>
    <dbReference type="NCBI Taxonomy" id="2784339"/>
    <lineage>
        <taxon>Bacteria</taxon>
        <taxon>Bacillati</taxon>
        <taxon>Actinomycetota</taxon>
        <taxon>Actinomycetes</taxon>
        <taxon>Propionibacteriales</taxon>
        <taxon>Nocardioidaceae</taxon>
        <taxon>Nocardioides</taxon>
    </lineage>
</organism>
<dbReference type="EC" id="3.1.4.46" evidence="2"/>
<dbReference type="GO" id="GO:0006071">
    <property type="term" value="P:glycerol metabolic process"/>
    <property type="evidence" value="ECO:0007669"/>
    <property type="project" value="UniProtKB-KW"/>
</dbReference>
<evidence type="ECO:0000256" key="5">
    <source>
        <dbReference type="ARBA" id="ARBA00022801"/>
    </source>
</evidence>
<comment type="caution">
    <text evidence="8">The sequence shown here is derived from an EMBL/GenBank/DDBJ whole genome shotgun (WGS) entry which is preliminary data.</text>
</comment>
<dbReference type="Gene3D" id="3.20.20.190">
    <property type="entry name" value="Phosphatidylinositol (PI) phosphodiesterase"/>
    <property type="match status" value="1"/>
</dbReference>
<keyword evidence="4" id="KW-0319">Glycerol metabolism</keyword>
<dbReference type="RefSeq" id="WP_194502995.1">
    <property type="nucleotide sequence ID" value="NZ_JADIVZ010000003.1"/>
</dbReference>
<dbReference type="GO" id="GO:0008889">
    <property type="term" value="F:glycerophosphodiester phosphodiesterase activity"/>
    <property type="evidence" value="ECO:0007669"/>
    <property type="project" value="UniProtKB-EC"/>
</dbReference>
<dbReference type="InterPro" id="IPR017946">
    <property type="entry name" value="PLC-like_Pdiesterase_TIM-brl"/>
</dbReference>
<evidence type="ECO:0000256" key="6">
    <source>
        <dbReference type="ARBA" id="ARBA00047512"/>
    </source>
</evidence>
<dbReference type="SUPFAM" id="SSF51695">
    <property type="entry name" value="PLC-like phosphodiesterases"/>
    <property type="match status" value="1"/>
</dbReference>
<dbReference type="Proteomes" id="UP000656804">
    <property type="component" value="Unassembled WGS sequence"/>
</dbReference>
<comment type="similarity">
    <text evidence="1">Belongs to the glycerophosphoryl diester phosphodiesterase family.</text>
</comment>
<evidence type="ECO:0000256" key="3">
    <source>
        <dbReference type="ARBA" id="ARBA00022729"/>
    </source>
</evidence>
<dbReference type="PANTHER" id="PTHR43620:SF7">
    <property type="entry name" value="GLYCEROPHOSPHODIESTER PHOSPHODIESTERASE GDPD5-RELATED"/>
    <property type="match status" value="1"/>
</dbReference>
<evidence type="ECO:0000259" key="7">
    <source>
        <dbReference type="PROSITE" id="PS51704"/>
    </source>
</evidence>
<protein>
    <recommendedName>
        <fullName evidence="2">glycerophosphodiester phosphodiesterase</fullName>
        <ecNumber evidence="2">3.1.4.46</ecNumber>
    </recommendedName>
</protein>
<keyword evidence="9" id="KW-1185">Reference proteome</keyword>
<sequence>MQSSMVVTPAVVGHRGASAHRPEHTLEAYALAIALGADDIELDLVMSADGVLVVRHETELSRTTDVAERPDLAHLRSSRLVEGRRVEGWFADDLTWEQLSTLRTRERWPALRPGSARHDGLGGVASLDEVLGLVAAESLHRGRAIGVMIELKDCAWFAARGLPVDEALAADLARHDLDHPRSRVSVMSFEPTILQRLAPMLRVPLVQLIDHLDDRPADLAAQGLATTFRDLAAPSGLAGVERYADGIGARHSLVARDVLTSAGPRVLPSRLVVDAHREWLSVHVWTVRPENQFLPRVFRRDADRDGHGDVTGYATWLLEAGVDGLITDVPEACLLARDGQPVGLDASASGTSTHAAR</sequence>
<gene>
    <name evidence="8" type="ORF">ISG29_08505</name>
</gene>
<dbReference type="InterPro" id="IPR030395">
    <property type="entry name" value="GP_PDE_dom"/>
</dbReference>
<comment type="catalytic activity">
    <reaction evidence="6">
        <text>a sn-glycero-3-phosphodiester + H2O = an alcohol + sn-glycerol 3-phosphate + H(+)</text>
        <dbReference type="Rhea" id="RHEA:12969"/>
        <dbReference type="ChEBI" id="CHEBI:15377"/>
        <dbReference type="ChEBI" id="CHEBI:15378"/>
        <dbReference type="ChEBI" id="CHEBI:30879"/>
        <dbReference type="ChEBI" id="CHEBI:57597"/>
        <dbReference type="ChEBI" id="CHEBI:83408"/>
        <dbReference type="EC" id="3.1.4.46"/>
    </reaction>
</comment>
<name>A0A930V102_9ACTN</name>
<accession>A0A930V102</accession>
<dbReference type="PANTHER" id="PTHR43620">
    <property type="entry name" value="GLYCEROPHOSPHORYL DIESTER PHOSPHODIESTERASE"/>
    <property type="match status" value="1"/>
</dbReference>
<keyword evidence="3" id="KW-0732">Signal</keyword>
<feature type="domain" description="GP-PDE" evidence="7">
    <location>
        <begin position="9"/>
        <end position="337"/>
    </location>
</feature>
<keyword evidence="5" id="KW-0378">Hydrolase</keyword>
<dbReference type="Pfam" id="PF03009">
    <property type="entry name" value="GDPD"/>
    <property type="match status" value="1"/>
</dbReference>
<evidence type="ECO:0000256" key="1">
    <source>
        <dbReference type="ARBA" id="ARBA00007277"/>
    </source>
</evidence>
<dbReference type="AlphaFoldDB" id="A0A930V102"/>
<evidence type="ECO:0000313" key="8">
    <source>
        <dbReference type="EMBL" id="MBF4161730.1"/>
    </source>
</evidence>
<dbReference type="EMBL" id="JADIVZ010000003">
    <property type="protein sequence ID" value="MBF4161730.1"/>
    <property type="molecule type" value="Genomic_DNA"/>
</dbReference>
<proteinExistence type="inferred from homology"/>
<dbReference type="GO" id="GO:0006629">
    <property type="term" value="P:lipid metabolic process"/>
    <property type="evidence" value="ECO:0007669"/>
    <property type="project" value="InterPro"/>
</dbReference>
<evidence type="ECO:0000256" key="2">
    <source>
        <dbReference type="ARBA" id="ARBA00012247"/>
    </source>
</evidence>
<evidence type="ECO:0000313" key="9">
    <source>
        <dbReference type="Proteomes" id="UP000656804"/>
    </source>
</evidence>
<reference evidence="8" key="1">
    <citation type="submission" date="2020-11" db="EMBL/GenBank/DDBJ databases">
        <title>Nocardioides sp. CBS4Y-1, whole genome shotgun sequence.</title>
        <authorList>
            <person name="Tuo L."/>
        </authorList>
    </citation>
    <scope>NUCLEOTIDE SEQUENCE</scope>
    <source>
        <strain evidence="8">CBS4Y-1</strain>
    </source>
</reference>
<dbReference type="GO" id="GO:0042597">
    <property type="term" value="C:periplasmic space"/>
    <property type="evidence" value="ECO:0007669"/>
    <property type="project" value="TreeGrafter"/>
</dbReference>
<evidence type="ECO:0000256" key="4">
    <source>
        <dbReference type="ARBA" id="ARBA00022798"/>
    </source>
</evidence>